<organism evidence="2 3">
    <name type="scientific">Solanum commersonii</name>
    <name type="common">Commerson's wild potato</name>
    <name type="synonym">Commerson's nightshade</name>
    <dbReference type="NCBI Taxonomy" id="4109"/>
    <lineage>
        <taxon>Eukaryota</taxon>
        <taxon>Viridiplantae</taxon>
        <taxon>Streptophyta</taxon>
        <taxon>Embryophyta</taxon>
        <taxon>Tracheophyta</taxon>
        <taxon>Spermatophyta</taxon>
        <taxon>Magnoliopsida</taxon>
        <taxon>eudicotyledons</taxon>
        <taxon>Gunneridae</taxon>
        <taxon>Pentapetalae</taxon>
        <taxon>asterids</taxon>
        <taxon>lamiids</taxon>
        <taxon>Solanales</taxon>
        <taxon>Solanaceae</taxon>
        <taxon>Solanoideae</taxon>
        <taxon>Solaneae</taxon>
        <taxon>Solanum</taxon>
    </lineage>
</organism>
<gene>
    <name evidence="2" type="ORF">H5410_062785</name>
</gene>
<accession>A0A9J5WBC7</accession>
<evidence type="ECO:0000256" key="1">
    <source>
        <dbReference type="SAM" id="MobiDB-lite"/>
    </source>
</evidence>
<protein>
    <submittedName>
        <fullName evidence="2">Uncharacterized protein</fullName>
    </submittedName>
</protein>
<reference evidence="2 3" key="1">
    <citation type="submission" date="2020-09" db="EMBL/GenBank/DDBJ databases">
        <title>De no assembly of potato wild relative species, Solanum commersonii.</title>
        <authorList>
            <person name="Cho K."/>
        </authorList>
    </citation>
    <scope>NUCLEOTIDE SEQUENCE [LARGE SCALE GENOMIC DNA]</scope>
    <source>
        <strain evidence="2">LZ3.2</strain>
        <tissue evidence="2">Leaf</tissue>
    </source>
</reference>
<keyword evidence="3" id="KW-1185">Reference proteome</keyword>
<comment type="caution">
    <text evidence="2">The sequence shown here is derived from an EMBL/GenBank/DDBJ whole genome shotgun (WGS) entry which is preliminary data.</text>
</comment>
<dbReference type="AlphaFoldDB" id="A0A9J5WBC7"/>
<name>A0A9J5WBC7_SOLCO</name>
<proteinExistence type="predicted"/>
<evidence type="ECO:0000313" key="3">
    <source>
        <dbReference type="Proteomes" id="UP000824120"/>
    </source>
</evidence>
<dbReference type="Proteomes" id="UP000824120">
    <property type="component" value="Chromosome 12"/>
</dbReference>
<feature type="region of interest" description="Disordered" evidence="1">
    <location>
        <begin position="123"/>
        <end position="145"/>
    </location>
</feature>
<sequence length="145" mass="16917">MDFIWSFSKNPTRVIQEIISGMVRHIPKINKNAGRKYILRENVSYVLLYEIFNSLDHEMVNRNYKKTSNEERTYFQSEAIPIYMEEVKKDLMKNLDIDIKDDMSMVSSGHTNEEEDARIACGEGQDVDDEEIDHGDYSQSAINNN</sequence>
<dbReference type="EMBL" id="JACXVP010000012">
    <property type="protein sequence ID" value="KAG5573019.1"/>
    <property type="molecule type" value="Genomic_DNA"/>
</dbReference>
<evidence type="ECO:0000313" key="2">
    <source>
        <dbReference type="EMBL" id="KAG5573019.1"/>
    </source>
</evidence>